<dbReference type="Gene3D" id="1.25.40.10">
    <property type="entry name" value="Tetratricopeptide repeat domain"/>
    <property type="match status" value="2"/>
</dbReference>
<dbReference type="PANTHER" id="PTHR43628">
    <property type="entry name" value="ACTIVATOR OF C KINASE PROTEIN 1-RELATED"/>
    <property type="match status" value="1"/>
</dbReference>
<sequence>MAVALRNPFTAFAAALWTLASLLPANAGDLEDAQTAIGAGDYVTALRLLGTLADQANPYAERILGIMYVKGQGVPQDYAMGMRWLRLAADRGQPDAQNEVGVLYQQGQGVERNGAEAVKWFRRAADQGGLAVAQNNLADCYLAGLGVTQDLGEAFKWYRIAADQSSSYAENVLGVAYERGFQVAQDDAEAFRWYRRAANKIYDRPANTWIHSPQYNIAAMYASGRGTAQDFVRALMWFNLAIAFGDTKPPAPLGIQLVDTPKYTAPEQRDRLMALMTGAQIAEAERLAQEWRPHPVVTIESQAK</sequence>
<organism evidence="2 3">
    <name type="scientific">Bradyrhizobium erythrophlei</name>
    <dbReference type="NCBI Taxonomy" id="1437360"/>
    <lineage>
        <taxon>Bacteria</taxon>
        <taxon>Pseudomonadati</taxon>
        <taxon>Pseudomonadota</taxon>
        <taxon>Alphaproteobacteria</taxon>
        <taxon>Hyphomicrobiales</taxon>
        <taxon>Nitrobacteraceae</taxon>
        <taxon>Bradyrhizobium</taxon>
    </lineage>
</organism>
<name>A0A1M7T7B9_9BRAD</name>
<keyword evidence="3" id="KW-1185">Reference proteome</keyword>
<dbReference type="EMBL" id="LT670849">
    <property type="protein sequence ID" value="SHN66626.1"/>
    <property type="molecule type" value="Genomic_DNA"/>
</dbReference>
<dbReference type="Proteomes" id="UP000184096">
    <property type="component" value="Chromosome I"/>
</dbReference>
<dbReference type="InterPro" id="IPR011990">
    <property type="entry name" value="TPR-like_helical_dom_sf"/>
</dbReference>
<dbReference type="AlphaFoldDB" id="A0A1M7T7B9"/>
<evidence type="ECO:0000313" key="2">
    <source>
        <dbReference type="EMBL" id="SHN66626.1"/>
    </source>
</evidence>
<reference evidence="3" key="1">
    <citation type="submission" date="2016-11" db="EMBL/GenBank/DDBJ databases">
        <authorList>
            <person name="Varghese N."/>
            <person name="Submissions S."/>
        </authorList>
    </citation>
    <scope>NUCLEOTIDE SEQUENCE [LARGE SCALE GENOMIC DNA]</scope>
    <source>
        <strain evidence="3">GAS401</strain>
    </source>
</reference>
<dbReference type="OrthoDB" id="9790300at2"/>
<dbReference type="SUPFAM" id="SSF81901">
    <property type="entry name" value="HCP-like"/>
    <property type="match status" value="1"/>
</dbReference>
<dbReference type="PANTHER" id="PTHR43628:SF1">
    <property type="entry name" value="CHITIN SYNTHASE REGULATORY FACTOR 2-RELATED"/>
    <property type="match status" value="1"/>
</dbReference>
<accession>A0A1M7T7B9</accession>
<evidence type="ECO:0000256" key="1">
    <source>
        <dbReference type="SAM" id="SignalP"/>
    </source>
</evidence>
<feature type="signal peptide" evidence="1">
    <location>
        <begin position="1"/>
        <end position="27"/>
    </location>
</feature>
<dbReference type="SMART" id="SM00671">
    <property type="entry name" value="SEL1"/>
    <property type="match status" value="5"/>
</dbReference>
<feature type="chain" id="PRO_5013201219" evidence="1">
    <location>
        <begin position="28"/>
        <end position="304"/>
    </location>
</feature>
<keyword evidence="1" id="KW-0732">Signal</keyword>
<dbReference type="Pfam" id="PF08238">
    <property type="entry name" value="Sel1"/>
    <property type="match status" value="5"/>
</dbReference>
<dbReference type="RefSeq" id="WP_072816966.1">
    <property type="nucleotide sequence ID" value="NZ_LT670849.1"/>
</dbReference>
<proteinExistence type="predicted"/>
<gene>
    <name evidence="2" type="ORF">SAMN05444170_1025</name>
</gene>
<dbReference type="InterPro" id="IPR006597">
    <property type="entry name" value="Sel1-like"/>
</dbReference>
<dbReference type="InterPro" id="IPR052945">
    <property type="entry name" value="Mitotic_Regulator"/>
</dbReference>
<evidence type="ECO:0000313" key="3">
    <source>
        <dbReference type="Proteomes" id="UP000184096"/>
    </source>
</evidence>
<protein>
    <submittedName>
        <fullName evidence="2">TPR repeat</fullName>
    </submittedName>
</protein>